<dbReference type="InterPro" id="IPR038366">
    <property type="entry name" value="Znf_CppX_C4_sf"/>
</dbReference>
<keyword evidence="1" id="KW-0862">Zinc</keyword>
<dbReference type="RefSeq" id="WP_021551796.1">
    <property type="nucleotide sequence ID" value="NZ_AP027414.1"/>
</dbReference>
<feature type="binding site" evidence="1">
    <location>
        <position position="66"/>
    </location>
    <ligand>
        <name>Zn(2+)</name>
        <dbReference type="ChEBI" id="CHEBI:29105"/>
    </ligand>
</feature>
<evidence type="ECO:0000313" key="3">
    <source>
        <dbReference type="Proteomes" id="UP000184277"/>
    </source>
</evidence>
<dbReference type="InterPro" id="IPR059188">
    <property type="entry name" value="Znf_CLPX-like"/>
</dbReference>
<keyword evidence="2" id="KW-0436">Ligase</keyword>
<evidence type="ECO:0000313" key="2">
    <source>
        <dbReference type="EMBL" id="OJR54991.1"/>
    </source>
</evidence>
<dbReference type="GO" id="GO:0046983">
    <property type="term" value="F:protein dimerization activity"/>
    <property type="evidence" value="ECO:0007669"/>
    <property type="project" value="UniProtKB-UniRule"/>
</dbReference>
<dbReference type="GO" id="GO:0008270">
    <property type="term" value="F:zinc ion binding"/>
    <property type="evidence" value="ECO:0007669"/>
    <property type="project" value="UniProtKB-UniRule"/>
</dbReference>
<dbReference type="InterPro" id="IPR010603">
    <property type="entry name" value="Znf_CppX_C4"/>
</dbReference>
<sequence length="107" mass="11976">MTTSHSAITQEKVFRLLERLEALATEEDISPEMLVECSRVILRRKNDIARLTSGAPSVSASPTLYCSFCNKSQHTVKKLIAGDNVFICNECVKDCNNIIQEEQRESA</sequence>
<evidence type="ECO:0000256" key="1">
    <source>
        <dbReference type="PROSITE-ProRule" id="PRU01250"/>
    </source>
</evidence>
<reference evidence="2 3" key="1">
    <citation type="submission" date="2016-10" db="EMBL/GenBank/DDBJ databases">
        <title>Comprehensive resistome analysis reveals the prevalence of NDM and MCR-1 in Chinese poultry production.</title>
        <authorList>
            <person name="Wang Y."/>
            <person name="Zhang R."/>
            <person name="Li J."/>
            <person name="Wu Z."/>
            <person name="Wenjuan Y."/>
            <person name="Schwarz S."/>
            <person name="Tyrrell J."/>
            <person name="Zheng Y."/>
            <person name="Wang S."/>
            <person name="Shen Z."/>
            <person name="Liu Z."/>
            <person name="Lei L."/>
            <person name="Li M."/>
            <person name="Zhang Q."/>
            <person name="Wu C."/>
            <person name="Zhang Q."/>
            <person name="Wu Y."/>
            <person name="Walsh T."/>
            <person name="Shen J."/>
        </authorList>
    </citation>
    <scope>NUCLEOTIDE SEQUENCE [LARGE SCALE GENOMIC DNA]</scope>
    <source>
        <strain evidence="2 3">570</strain>
    </source>
</reference>
<dbReference type="Proteomes" id="UP000184277">
    <property type="component" value="Unassembled WGS sequence"/>
</dbReference>
<name>A0A1C0Y180_ECOLX</name>
<feature type="binding site" evidence="1">
    <location>
        <position position="69"/>
    </location>
    <ligand>
        <name>Zn(2+)</name>
        <dbReference type="ChEBI" id="CHEBI:29105"/>
    </ligand>
</feature>
<accession>A0A1C0Y180</accession>
<comment type="similarity">
    <text evidence="1">Belongs to the ClpX chaperone family.</text>
</comment>
<dbReference type="PROSITE" id="PS51902">
    <property type="entry name" value="CLPX_ZB"/>
    <property type="match status" value="1"/>
</dbReference>
<protein>
    <submittedName>
        <fullName evidence="2">Carboxylate--amine ligase</fullName>
    </submittedName>
</protein>
<dbReference type="AlphaFoldDB" id="A0A1C0Y180"/>
<feature type="binding site" evidence="1">
    <location>
        <position position="88"/>
    </location>
    <ligand>
        <name>Zn(2+)</name>
        <dbReference type="ChEBI" id="CHEBI:29105"/>
    </ligand>
</feature>
<dbReference type="GO" id="GO:0016874">
    <property type="term" value="F:ligase activity"/>
    <property type="evidence" value="ECO:0007669"/>
    <property type="project" value="UniProtKB-KW"/>
</dbReference>
<dbReference type="SMART" id="SM00994">
    <property type="entry name" value="zf-C4_ClpX"/>
    <property type="match status" value="1"/>
</dbReference>
<dbReference type="GO" id="GO:0051082">
    <property type="term" value="F:unfolded protein binding"/>
    <property type="evidence" value="ECO:0007669"/>
    <property type="project" value="UniProtKB-UniRule"/>
</dbReference>
<dbReference type="Pfam" id="PF06689">
    <property type="entry name" value="zf-C4_ClpX"/>
    <property type="match status" value="1"/>
</dbReference>
<keyword evidence="1" id="KW-0479">Metal-binding</keyword>
<feature type="binding site" evidence="1">
    <location>
        <position position="91"/>
    </location>
    <ligand>
        <name>Zn(2+)</name>
        <dbReference type="ChEBI" id="CHEBI:29105"/>
    </ligand>
</feature>
<organism evidence="2 3">
    <name type="scientific">Escherichia coli</name>
    <dbReference type="NCBI Taxonomy" id="562"/>
    <lineage>
        <taxon>Bacteria</taxon>
        <taxon>Pseudomonadati</taxon>
        <taxon>Pseudomonadota</taxon>
        <taxon>Gammaproteobacteria</taxon>
        <taxon>Enterobacterales</taxon>
        <taxon>Enterobacteriaceae</taxon>
        <taxon>Escherichia</taxon>
    </lineage>
</organism>
<dbReference type="Gene3D" id="6.20.220.10">
    <property type="entry name" value="ClpX chaperone, C4-type zinc finger domain"/>
    <property type="match status" value="1"/>
</dbReference>
<dbReference type="GO" id="GO:0006457">
    <property type="term" value="P:protein folding"/>
    <property type="evidence" value="ECO:0007669"/>
    <property type="project" value="UniProtKB-UniRule"/>
</dbReference>
<gene>
    <name evidence="2" type="ORF">BK383_10440</name>
</gene>
<comment type="caution">
    <text evidence="2">The sequence shown here is derived from an EMBL/GenBank/DDBJ whole genome shotgun (WGS) entry which is preliminary data.</text>
</comment>
<proteinExistence type="inferred from homology"/>
<dbReference type="EMBL" id="MOKI01000023">
    <property type="protein sequence ID" value="OJR54991.1"/>
    <property type="molecule type" value="Genomic_DNA"/>
</dbReference>
<keyword evidence="1" id="KW-0143">Chaperone</keyword>
<dbReference type="SUPFAM" id="SSF57716">
    <property type="entry name" value="Glucocorticoid receptor-like (DNA-binding domain)"/>
    <property type="match status" value="1"/>
</dbReference>